<dbReference type="InterPro" id="IPR007177">
    <property type="entry name" value="Tsr3_C"/>
</dbReference>
<organism evidence="10 11">
    <name type="scientific">[Myrmecia] bisecta</name>
    <dbReference type="NCBI Taxonomy" id="41462"/>
    <lineage>
        <taxon>Eukaryota</taxon>
        <taxon>Viridiplantae</taxon>
        <taxon>Chlorophyta</taxon>
        <taxon>core chlorophytes</taxon>
        <taxon>Trebouxiophyceae</taxon>
        <taxon>Trebouxiales</taxon>
        <taxon>Trebouxiaceae</taxon>
        <taxon>Myrmecia</taxon>
    </lineage>
</organism>
<dbReference type="EMBL" id="JALJOR010000006">
    <property type="protein sequence ID" value="KAK9815501.1"/>
    <property type="molecule type" value="Genomic_DNA"/>
</dbReference>
<evidence type="ECO:0000256" key="7">
    <source>
        <dbReference type="SAM" id="MobiDB-lite"/>
    </source>
</evidence>
<feature type="domain" description="RNase L inhibitor RLI-like possible metal-binding" evidence="9">
    <location>
        <begin position="1"/>
        <end position="29"/>
    </location>
</feature>
<dbReference type="InterPro" id="IPR022968">
    <property type="entry name" value="Tsr3-like"/>
</dbReference>
<evidence type="ECO:0000259" key="8">
    <source>
        <dbReference type="Pfam" id="PF04034"/>
    </source>
</evidence>
<evidence type="ECO:0000256" key="6">
    <source>
        <dbReference type="HAMAP-Rule" id="MF_03146"/>
    </source>
</evidence>
<evidence type="ECO:0000256" key="4">
    <source>
        <dbReference type="ARBA" id="ARBA00022679"/>
    </source>
</evidence>
<dbReference type="EC" id="2.5.1.157" evidence="6"/>
<keyword evidence="11" id="KW-1185">Reference proteome</keyword>
<comment type="caution">
    <text evidence="10">The sequence shown here is derived from an EMBL/GenBank/DDBJ whole genome shotgun (WGS) entry which is preliminary data.</text>
</comment>
<comment type="similarity">
    <text evidence="6">Belongs to the TDD superfamily. TSR3 family.</text>
</comment>
<protein>
    <recommendedName>
        <fullName evidence="6">18S rRNA aminocarboxypropyltransferase</fullName>
        <ecNumber evidence="6">2.5.1.157</ecNumber>
    </recommendedName>
</protein>
<feature type="binding site" evidence="6">
    <location>
        <position position="13"/>
    </location>
    <ligand>
        <name>S-adenosyl-L-methionine</name>
        <dbReference type="ChEBI" id="CHEBI:59789"/>
    </ligand>
</feature>
<evidence type="ECO:0000256" key="5">
    <source>
        <dbReference type="ARBA" id="ARBA00022691"/>
    </source>
</evidence>
<feature type="binding site" evidence="6">
    <location>
        <position position="84"/>
    </location>
    <ligand>
        <name>S-adenosyl-L-methionine</name>
        <dbReference type="ChEBI" id="CHEBI:59789"/>
    </ligand>
</feature>
<comment type="catalytic activity">
    <reaction evidence="6">
        <text>an N(1)-methylpseudouridine in rRNA + S-adenosyl-L-methionine = N(1)-methyl-N(3)-[(3S)-3-amino-3-carboxypropyl]pseudouridine in rRNA + S-methyl-5'-thioadenosine + H(+)</text>
        <dbReference type="Rhea" id="RHEA:63296"/>
        <dbReference type="Rhea" id="RHEA-COMP:11634"/>
        <dbReference type="Rhea" id="RHEA-COMP:16310"/>
        <dbReference type="ChEBI" id="CHEBI:15378"/>
        <dbReference type="ChEBI" id="CHEBI:17509"/>
        <dbReference type="ChEBI" id="CHEBI:59789"/>
        <dbReference type="ChEBI" id="CHEBI:74890"/>
        <dbReference type="ChEBI" id="CHEBI:146234"/>
        <dbReference type="EC" id="2.5.1.157"/>
    </reaction>
</comment>
<evidence type="ECO:0000313" key="10">
    <source>
        <dbReference type="EMBL" id="KAK9815501.1"/>
    </source>
</evidence>
<dbReference type="PANTHER" id="PTHR20426:SF0">
    <property type="entry name" value="18S RRNA AMINOCARBOXYPROPYLTRANSFERASE"/>
    <property type="match status" value="1"/>
</dbReference>
<accession>A0AAW1PPA8</accession>
<evidence type="ECO:0000256" key="2">
    <source>
        <dbReference type="ARBA" id="ARBA00022517"/>
    </source>
</evidence>
<keyword evidence="2 6" id="KW-0690">Ribosome biogenesis</keyword>
<reference evidence="10 11" key="1">
    <citation type="journal article" date="2024" name="Nat. Commun.">
        <title>Phylogenomics reveals the evolutionary origins of lichenization in chlorophyte algae.</title>
        <authorList>
            <person name="Puginier C."/>
            <person name="Libourel C."/>
            <person name="Otte J."/>
            <person name="Skaloud P."/>
            <person name="Haon M."/>
            <person name="Grisel S."/>
            <person name="Petersen M."/>
            <person name="Berrin J.G."/>
            <person name="Delaux P.M."/>
            <person name="Dal Grande F."/>
            <person name="Keller J."/>
        </authorList>
    </citation>
    <scope>NUCLEOTIDE SEQUENCE [LARGE SCALE GENOMIC DNA]</scope>
    <source>
        <strain evidence="10 11">SAG 2043</strain>
    </source>
</reference>
<evidence type="ECO:0000259" key="9">
    <source>
        <dbReference type="Pfam" id="PF04068"/>
    </source>
</evidence>
<evidence type="ECO:0000313" key="11">
    <source>
        <dbReference type="Proteomes" id="UP001489004"/>
    </source>
</evidence>
<dbReference type="GO" id="GO:0030490">
    <property type="term" value="P:maturation of SSU-rRNA"/>
    <property type="evidence" value="ECO:0007669"/>
    <property type="project" value="TreeGrafter"/>
</dbReference>
<keyword evidence="4 6" id="KW-0808">Transferase</keyword>
<sequence length="369" mass="39946">MWDLGQCDKKRCTGTRLVRQRQVQELRLGVVFPGVILSPMGQCCVSREDKELIGAKGLAVVDCSWNRLDDVPFGRIKGAAPRLLPWLVAANPVNYGKPCKLSCAEALAAALYICGWEDAALGVLSRFKWGHSFLSTNEDLLERYAACETSAQVIEVQTAWLNQAQHIPAVLSGAPGDDYLSFADLPPSGSDSEGKEDDEQADAPAHALQQRSYDYPPSRDDEEDEETDAAAGTSSTQAAAPGPLSARNSAANGAADLHHLHHDGVDEDWPNVSQGTGARLQCCRPTPLKFVAIAPEVPTSLTEPDFFDPVTAESSDQTQALVQLKLNVKARIEELKKEGKPVPRPKYLSLEKFKEGEDGDVGELGGKVR</sequence>
<dbReference type="AlphaFoldDB" id="A0AAW1PPA8"/>
<evidence type="ECO:0000256" key="1">
    <source>
        <dbReference type="ARBA" id="ARBA00022490"/>
    </source>
</evidence>
<dbReference type="PANTHER" id="PTHR20426">
    <property type="entry name" value="RIBOSOME BIOGENESIS PROTEIN TSR3 HOMOLOG"/>
    <property type="match status" value="1"/>
</dbReference>
<dbReference type="InterPro" id="IPR007209">
    <property type="entry name" value="RNaseL-inhib-like_metal-bd_dom"/>
</dbReference>
<keyword evidence="3 6" id="KW-0698">rRNA processing</keyword>
<comment type="caution">
    <text evidence="6">Lacks conserved residue(s) required for the propagation of feature annotation.</text>
</comment>
<proteinExistence type="inferred from homology"/>
<dbReference type="HAMAP" id="MF_01116">
    <property type="entry name" value="TSR3"/>
    <property type="match status" value="1"/>
</dbReference>
<keyword evidence="5 6" id="KW-0949">S-adenosyl-L-methionine</keyword>
<dbReference type="GO" id="GO:1904047">
    <property type="term" value="F:S-adenosyl-L-methionine binding"/>
    <property type="evidence" value="ECO:0007669"/>
    <property type="project" value="UniProtKB-UniRule"/>
</dbReference>
<dbReference type="NCBIfam" id="NF002621">
    <property type="entry name" value="PRK02287.1"/>
    <property type="match status" value="1"/>
</dbReference>
<dbReference type="GO" id="GO:0000455">
    <property type="term" value="P:enzyme-directed rRNA pseudouridine synthesis"/>
    <property type="evidence" value="ECO:0007669"/>
    <property type="project" value="UniProtKB-UniRule"/>
</dbReference>
<dbReference type="Pfam" id="PF04068">
    <property type="entry name" value="Fer4_RLI"/>
    <property type="match status" value="1"/>
</dbReference>
<feature type="domain" description="16S/18S rRNA aminocarboxypropyltransferase Tsr3 C-terminal" evidence="8">
    <location>
        <begin position="35"/>
        <end position="161"/>
    </location>
</feature>
<dbReference type="Pfam" id="PF04034">
    <property type="entry name" value="Ribo_biogen_C"/>
    <property type="match status" value="1"/>
</dbReference>
<feature type="region of interest" description="Disordered" evidence="7">
    <location>
        <begin position="349"/>
        <end position="369"/>
    </location>
</feature>
<keyword evidence="1" id="KW-0963">Cytoplasm</keyword>
<evidence type="ECO:0000256" key="3">
    <source>
        <dbReference type="ARBA" id="ARBA00022552"/>
    </source>
</evidence>
<feature type="binding site" evidence="6">
    <location>
        <position position="61"/>
    </location>
    <ligand>
        <name>S-adenosyl-L-methionine</name>
        <dbReference type="ChEBI" id="CHEBI:59789"/>
    </ligand>
</feature>
<comment type="function">
    <text evidence="6">Aminocarboxypropyltransferase that catalyzes the aminocarboxypropyl transfer on pseudouridine in 18S rRNA. It constitutes the last step in biosynthesis of the hypermodified N1-methyl-N3-(3-amino-3-carboxypropyl) pseudouridine (m1acp3-Psi).</text>
</comment>
<gene>
    <name evidence="10" type="ORF">WJX72_004749</name>
</gene>
<feature type="region of interest" description="Disordered" evidence="7">
    <location>
        <begin position="181"/>
        <end position="249"/>
    </location>
</feature>
<dbReference type="Proteomes" id="UP001489004">
    <property type="component" value="Unassembled WGS sequence"/>
</dbReference>
<feature type="compositionally biased region" description="Low complexity" evidence="7">
    <location>
        <begin position="229"/>
        <end position="240"/>
    </location>
</feature>
<dbReference type="GO" id="GO:0106388">
    <property type="term" value="F:rRNA small subunit aminocarboxypropyltransferase activity"/>
    <property type="evidence" value="ECO:0007669"/>
    <property type="project" value="UniProtKB-EC"/>
</dbReference>
<name>A0AAW1PPA8_9CHLO</name>